<feature type="region of interest" description="Disordered" evidence="1">
    <location>
        <begin position="1"/>
        <end position="21"/>
    </location>
</feature>
<evidence type="ECO:0000313" key="3">
    <source>
        <dbReference type="Proteomes" id="UP000185146"/>
    </source>
</evidence>
<dbReference type="EMBL" id="CP018743">
    <property type="protein sequence ID" value="APO81076.1"/>
    <property type="molecule type" value="Genomic_DNA"/>
</dbReference>
<name>A0A1L5PM74_PSEPU</name>
<proteinExistence type="predicted"/>
<protein>
    <submittedName>
        <fullName evidence="2">Uncharacterized protein</fullName>
    </submittedName>
</protein>
<organism evidence="2 3">
    <name type="scientific">Pseudomonas putida</name>
    <name type="common">Arthrobacter siderocapsulatus</name>
    <dbReference type="NCBI Taxonomy" id="303"/>
    <lineage>
        <taxon>Bacteria</taxon>
        <taxon>Pseudomonadati</taxon>
        <taxon>Pseudomonadota</taxon>
        <taxon>Gammaproteobacteria</taxon>
        <taxon>Pseudomonadales</taxon>
        <taxon>Pseudomonadaceae</taxon>
        <taxon>Pseudomonas</taxon>
    </lineage>
</organism>
<evidence type="ECO:0000313" key="2">
    <source>
        <dbReference type="EMBL" id="APO81076.1"/>
    </source>
</evidence>
<evidence type="ECO:0000256" key="1">
    <source>
        <dbReference type="SAM" id="MobiDB-lite"/>
    </source>
</evidence>
<sequence>MLQGCECGGGRNNWPETDVGAGLPAMRRAGGARSHRRSRCCGEHLAALTRSFSKKPKLLKLKVDLLKRRPIMRTTPTR</sequence>
<gene>
    <name evidence="2" type="ORF">BL240_06195</name>
</gene>
<accession>A0A1L5PM74</accession>
<reference evidence="2 3" key="1">
    <citation type="submission" date="2016-12" db="EMBL/GenBank/DDBJ databases">
        <title>Draft Genome Sequence of Mercury Resistant Pseudomonas DRA525.</title>
        <authorList>
            <person name="Drace K.M."/>
        </authorList>
    </citation>
    <scope>NUCLEOTIDE SEQUENCE [LARGE SCALE GENOMIC DNA]</scope>
    <source>
        <strain evidence="2 3">DRA525</strain>
    </source>
</reference>
<feature type="compositionally biased region" description="Gly residues" evidence="1">
    <location>
        <begin position="1"/>
        <end position="11"/>
    </location>
</feature>
<dbReference type="AlphaFoldDB" id="A0A1L5PM74"/>
<dbReference type="Proteomes" id="UP000185146">
    <property type="component" value="Chromosome"/>
</dbReference>